<evidence type="ECO:0008006" key="3">
    <source>
        <dbReference type="Google" id="ProtNLM"/>
    </source>
</evidence>
<dbReference type="eggNOG" id="COG0438">
    <property type="taxonomic scope" value="Bacteria"/>
</dbReference>
<dbReference type="KEGG" id="pph:Ppha_0556"/>
<dbReference type="EMBL" id="CP001110">
    <property type="protein sequence ID" value="ACF42869.1"/>
    <property type="molecule type" value="Genomic_DNA"/>
</dbReference>
<evidence type="ECO:0000313" key="2">
    <source>
        <dbReference type="Proteomes" id="UP000002724"/>
    </source>
</evidence>
<reference evidence="1 2" key="1">
    <citation type="submission" date="2008-06" db="EMBL/GenBank/DDBJ databases">
        <title>Complete sequence of Pelodictyon phaeoclathratiforme BU-1.</title>
        <authorList>
            <consortium name="US DOE Joint Genome Institute"/>
            <person name="Lucas S."/>
            <person name="Copeland A."/>
            <person name="Lapidus A."/>
            <person name="Glavina del Rio T."/>
            <person name="Dalin E."/>
            <person name="Tice H."/>
            <person name="Bruce D."/>
            <person name="Goodwin L."/>
            <person name="Pitluck S."/>
            <person name="Schmutz J."/>
            <person name="Larimer F."/>
            <person name="Land M."/>
            <person name="Hauser L."/>
            <person name="Kyrpides N."/>
            <person name="Mikhailova N."/>
            <person name="Liu Z."/>
            <person name="Li T."/>
            <person name="Zhao F."/>
            <person name="Overmann J."/>
            <person name="Bryant D.A."/>
            <person name="Richardson P."/>
        </authorList>
    </citation>
    <scope>NUCLEOTIDE SEQUENCE [LARGE SCALE GENOMIC DNA]</scope>
    <source>
        <strain evidence="2">DSM 5477 / BU-1</strain>
    </source>
</reference>
<dbReference type="SUPFAM" id="SSF53756">
    <property type="entry name" value="UDP-Glycosyltransferase/glycogen phosphorylase"/>
    <property type="match status" value="1"/>
</dbReference>
<dbReference type="HOGENOM" id="CLU_617807_0_0_10"/>
<dbReference type="Proteomes" id="UP000002724">
    <property type="component" value="Chromosome"/>
</dbReference>
<evidence type="ECO:0000313" key="1">
    <source>
        <dbReference type="EMBL" id="ACF42869.1"/>
    </source>
</evidence>
<sequence length="446" mass="51567">MVSSEYPRVLLVLMAKIKIEEPINLIIRKQFGQWPSDHLAQIYSGESKGSGEFCDYYYHLQANDRVFGSIYNKIRRGIVDIVAIHSENNHSNIKRTYSFKSFIAVIKKHFGEWLIASGLWEMIFRVRLSSSMATFVSEFKPDLIYCQGYSLGFVTLPMLIAKRFSIPICFQTTDDWPSYTYNSFPMGSILRHRTRQLVSRATLRMAFGEKMQRLYKRRYGESFDVTYHLDDPMRFLMSSGSKIEQEIIIKQHRIVYTGSLALRRYEALQDLLAAVKIMKNNSIEIQIDVYCSGIPKDLPIELLDASEIVFYPLPSHEEIPKVLSTASVLFLPESFNVAQKMIEYSISSKAHLYMMSGQPILVYGPEYSGTVEYAVRMGWGVVVSKRSVLLLKAALRELLDSEQRKCQIRLNAQECIQRYHNMKDGQDKFLKMLKSIEHIEEKSIVK</sequence>
<accession>B4SDD0</accession>
<protein>
    <recommendedName>
        <fullName evidence="3">Glycosyltransferase subfamily 4-like N-terminal domain-containing protein</fullName>
    </recommendedName>
</protein>
<gene>
    <name evidence="1" type="ordered locus">Ppha_0556</name>
</gene>
<proteinExistence type="predicted"/>
<keyword evidence="2" id="KW-1185">Reference proteome</keyword>
<dbReference type="AlphaFoldDB" id="B4SDD0"/>
<organism evidence="1 2">
    <name type="scientific">Pelodictyon phaeoclathratiforme (strain DSM 5477 / BU-1)</name>
    <dbReference type="NCBI Taxonomy" id="324925"/>
    <lineage>
        <taxon>Bacteria</taxon>
        <taxon>Pseudomonadati</taxon>
        <taxon>Chlorobiota</taxon>
        <taxon>Chlorobiia</taxon>
        <taxon>Chlorobiales</taxon>
        <taxon>Chlorobiaceae</taxon>
        <taxon>Chlorobium/Pelodictyon group</taxon>
        <taxon>Pelodictyon</taxon>
    </lineage>
</organism>
<dbReference type="Gene3D" id="3.40.50.2000">
    <property type="entry name" value="Glycogen Phosphorylase B"/>
    <property type="match status" value="2"/>
</dbReference>
<dbReference type="STRING" id="324925.Ppha_0556"/>
<name>B4SDD0_PELPB</name>